<feature type="domain" description="GGDEF" evidence="4">
    <location>
        <begin position="245"/>
        <end position="381"/>
    </location>
</feature>
<dbReference type="Gene3D" id="3.30.450.20">
    <property type="entry name" value="PAS domain"/>
    <property type="match status" value="1"/>
</dbReference>
<dbReference type="CDD" id="cd00130">
    <property type="entry name" value="PAS"/>
    <property type="match status" value="1"/>
</dbReference>
<dbReference type="InterPro" id="IPR043128">
    <property type="entry name" value="Rev_trsase/Diguanyl_cyclase"/>
</dbReference>
<sequence>MFTNDKLTELNDTISRVTKLTDSFAKFPRAIKIPLRLEEEILSDSSATDAILGSTFNATFDATSASHNGKMAVADNLQISTLLNVITAISEAIFVINSAGVIEMINPLGAKLFGAPAEMLIGQTWTDYLQSPFKDEYQSLFSLWNSASDEANKVTQFNHGPKEIIINRADSTLLEADLSLSCLPSMKIGSEPLFIGIMHNLTTHKAEYNKLRHLAHTDKLTGLANRHAFDDALQTNWNDSINHDQPLCLIIIDVDYFKMFNDQYGHVNGDKCLQKIAQVLAEVLPSNNAMAARYGGEEFVVILPNSNPLTAEYIAKNIQRRINQLTFTDIGLPAQTKISVSQGIACERSGQYRTPTALVCAADTALYRAKSTGRNRINMSS</sequence>
<dbReference type="InterPro" id="IPR029787">
    <property type="entry name" value="Nucleotide_cyclase"/>
</dbReference>
<dbReference type="PROSITE" id="PS50112">
    <property type="entry name" value="PAS"/>
    <property type="match status" value="1"/>
</dbReference>
<feature type="domain" description="PAS" evidence="3">
    <location>
        <begin position="78"/>
        <end position="124"/>
    </location>
</feature>
<dbReference type="EMBL" id="BMQW01000004">
    <property type="protein sequence ID" value="GGP86785.1"/>
    <property type="molecule type" value="Genomic_DNA"/>
</dbReference>
<dbReference type="SMART" id="SM00091">
    <property type="entry name" value="PAS"/>
    <property type="match status" value="1"/>
</dbReference>
<dbReference type="RefSeq" id="WP_188955885.1">
    <property type="nucleotide sequence ID" value="NZ_BMQW01000004.1"/>
</dbReference>
<dbReference type="Gene3D" id="3.30.70.270">
    <property type="match status" value="1"/>
</dbReference>
<dbReference type="SUPFAM" id="SSF55073">
    <property type="entry name" value="Nucleotide cyclase"/>
    <property type="match status" value="1"/>
</dbReference>
<dbReference type="InterPro" id="IPR050469">
    <property type="entry name" value="Diguanylate_Cyclase"/>
</dbReference>
<evidence type="ECO:0000313" key="5">
    <source>
        <dbReference type="EMBL" id="GGP86785.1"/>
    </source>
</evidence>
<dbReference type="InterPro" id="IPR059127">
    <property type="entry name" value="Diguanyl_cycl_sensor_dom"/>
</dbReference>
<dbReference type="InterPro" id="IPR000160">
    <property type="entry name" value="GGDEF_dom"/>
</dbReference>
<dbReference type="NCBIfam" id="TIGR00229">
    <property type="entry name" value="sensory_box"/>
    <property type="match status" value="1"/>
</dbReference>
<proteinExistence type="predicted"/>
<dbReference type="EC" id="2.7.7.65" evidence="1"/>
<accession>A0ABQ2QL74</accession>
<dbReference type="NCBIfam" id="TIGR00254">
    <property type="entry name" value="GGDEF"/>
    <property type="match status" value="1"/>
</dbReference>
<reference evidence="6" key="1">
    <citation type="journal article" date="2019" name="Int. J. Syst. Evol. Microbiol.">
        <title>The Global Catalogue of Microorganisms (GCM) 10K type strain sequencing project: providing services to taxonomists for standard genome sequencing and annotation.</title>
        <authorList>
            <consortium name="The Broad Institute Genomics Platform"/>
            <consortium name="The Broad Institute Genome Sequencing Center for Infectious Disease"/>
            <person name="Wu L."/>
            <person name="Ma J."/>
        </authorList>
    </citation>
    <scope>NUCLEOTIDE SEQUENCE [LARGE SCALE GENOMIC DNA]</scope>
    <source>
        <strain evidence="6">JCM 32305</strain>
    </source>
</reference>
<gene>
    <name evidence="5" type="ORF">GCM10009410_20580</name>
</gene>
<dbReference type="CDD" id="cd01949">
    <property type="entry name" value="GGDEF"/>
    <property type="match status" value="1"/>
</dbReference>
<protein>
    <recommendedName>
        <fullName evidence="1">diguanylate cyclase</fullName>
        <ecNumber evidence="1">2.7.7.65</ecNumber>
    </recommendedName>
</protein>
<name>A0ABQ2QL74_9GAMM</name>
<dbReference type="InterPro" id="IPR000014">
    <property type="entry name" value="PAS"/>
</dbReference>
<dbReference type="SUPFAM" id="SSF55785">
    <property type="entry name" value="PYP-like sensor domain (PAS domain)"/>
    <property type="match status" value="1"/>
</dbReference>
<dbReference type="PROSITE" id="PS50887">
    <property type="entry name" value="GGDEF"/>
    <property type="match status" value="1"/>
</dbReference>
<evidence type="ECO:0000256" key="2">
    <source>
        <dbReference type="ARBA" id="ARBA00034247"/>
    </source>
</evidence>
<evidence type="ECO:0000259" key="4">
    <source>
        <dbReference type="PROSITE" id="PS50887"/>
    </source>
</evidence>
<dbReference type="SMART" id="SM00267">
    <property type="entry name" value="GGDEF"/>
    <property type="match status" value="1"/>
</dbReference>
<dbReference type="Proteomes" id="UP000654004">
    <property type="component" value="Unassembled WGS sequence"/>
</dbReference>
<comment type="caution">
    <text evidence="5">The sequence shown here is derived from an EMBL/GenBank/DDBJ whole genome shotgun (WGS) entry which is preliminary data.</text>
</comment>
<dbReference type="Pfam" id="PF00990">
    <property type="entry name" value="GGDEF"/>
    <property type="match status" value="1"/>
</dbReference>
<comment type="catalytic activity">
    <reaction evidence="2">
        <text>2 GTP = 3',3'-c-di-GMP + 2 diphosphate</text>
        <dbReference type="Rhea" id="RHEA:24898"/>
        <dbReference type="ChEBI" id="CHEBI:33019"/>
        <dbReference type="ChEBI" id="CHEBI:37565"/>
        <dbReference type="ChEBI" id="CHEBI:58805"/>
        <dbReference type="EC" id="2.7.7.65"/>
    </reaction>
</comment>
<dbReference type="Pfam" id="PF24820">
    <property type="entry name" value="Diguanyl_cycl_sensor"/>
    <property type="match status" value="1"/>
</dbReference>
<evidence type="ECO:0000259" key="3">
    <source>
        <dbReference type="PROSITE" id="PS50112"/>
    </source>
</evidence>
<dbReference type="PANTHER" id="PTHR45138">
    <property type="entry name" value="REGULATORY COMPONENTS OF SENSORY TRANSDUCTION SYSTEM"/>
    <property type="match status" value="1"/>
</dbReference>
<dbReference type="PANTHER" id="PTHR45138:SF9">
    <property type="entry name" value="DIGUANYLATE CYCLASE DGCM-RELATED"/>
    <property type="match status" value="1"/>
</dbReference>
<evidence type="ECO:0000313" key="6">
    <source>
        <dbReference type="Proteomes" id="UP000654004"/>
    </source>
</evidence>
<evidence type="ECO:0000256" key="1">
    <source>
        <dbReference type="ARBA" id="ARBA00012528"/>
    </source>
</evidence>
<keyword evidence="6" id="KW-1185">Reference proteome</keyword>
<organism evidence="5 6">
    <name type="scientific">Shewanella ulleungensis</name>
    <dbReference type="NCBI Taxonomy" id="2282699"/>
    <lineage>
        <taxon>Bacteria</taxon>
        <taxon>Pseudomonadati</taxon>
        <taxon>Pseudomonadota</taxon>
        <taxon>Gammaproteobacteria</taxon>
        <taxon>Alteromonadales</taxon>
        <taxon>Shewanellaceae</taxon>
        <taxon>Shewanella</taxon>
    </lineage>
</organism>
<dbReference type="InterPro" id="IPR035965">
    <property type="entry name" value="PAS-like_dom_sf"/>
</dbReference>